<proteinExistence type="inferred from homology"/>
<evidence type="ECO:0000256" key="10">
    <source>
        <dbReference type="ARBA" id="ARBA00048782"/>
    </source>
</evidence>
<dbReference type="InterPro" id="IPR002579">
    <property type="entry name" value="Met_Sox_Rdtase_MsrB_dom"/>
</dbReference>
<evidence type="ECO:0000256" key="2">
    <source>
        <dbReference type="ARBA" id="ARBA00007174"/>
    </source>
</evidence>
<dbReference type="InterPro" id="IPR011057">
    <property type="entry name" value="Mss4-like_sf"/>
</dbReference>
<dbReference type="EMBL" id="LFND01000003">
    <property type="protein sequence ID" value="KMQ65223.1"/>
    <property type="molecule type" value="Genomic_DNA"/>
</dbReference>
<evidence type="ECO:0000256" key="7">
    <source>
        <dbReference type="ARBA" id="ARBA00024679"/>
    </source>
</evidence>
<dbReference type="FunFam" id="2.170.150.20:FF:000001">
    <property type="entry name" value="Peptide methionine sulfoxide reductase MsrB"/>
    <property type="match status" value="1"/>
</dbReference>
<dbReference type="PANTHER" id="PTHR43774:SF1">
    <property type="entry name" value="PEPTIDE METHIONINE SULFOXIDE REDUCTASE MSRA 2"/>
    <property type="match status" value="1"/>
</dbReference>
<evidence type="ECO:0000256" key="11">
    <source>
        <dbReference type="HAMAP-Rule" id="MF_01401"/>
    </source>
</evidence>
<organism evidence="13 14">
    <name type="scientific">Chryseobacterium angstadtii</name>
    <dbReference type="NCBI Taxonomy" id="558151"/>
    <lineage>
        <taxon>Bacteria</taxon>
        <taxon>Pseudomonadati</taxon>
        <taxon>Bacteroidota</taxon>
        <taxon>Flavobacteriia</taxon>
        <taxon>Flavobacteriales</taxon>
        <taxon>Weeksellaceae</taxon>
        <taxon>Chryseobacterium group</taxon>
        <taxon>Chryseobacterium</taxon>
    </lineage>
</organism>
<dbReference type="EC" id="1.8.4.11" evidence="11"/>
<keyword evidence="6" id="KW-0511">Multifunctional enzyme</keyword>
<dbReference type="PROSITE" id="PS51790">
    <property type="entry name" value="MSRB"/>
    <property type="match status" value="1"/>
</dbReference>
<dbReference type="GO" id="GO:0008113">
    <property type="term" value="F:peptide-methionine (S)-S-oxide reductase activity"/>
    <property type="evidence" value="ECO:0007669"/>
    <property type="project" value="UniProtKB-UniRule"/>
</dbReference>
<keyword evidence="5 11" id="KW-0560">Oxidoreductase</keyword>
<keyword evidence="4" id="KW-0862">Zinc</keyword>
<dbReference type="AlphaFoldDB" id="A0A0J7IFK9"/>
<feature type="domain" description="MsrB" evidence="12">
    <location>
        <begin position="1"/>
        <end position="117"/>
    </location>
</feature>
<evidence type="ECO:0000259" key="12">
    <source>
        <dbReference type="PROSITE" id="PS51790"/>
    </source>
</evidence>
<evidence type="ECO:0000256" key="1">
    <source>
        <dbReference type="ARBA" id="ARBA00001947"/>
    </source>
</evidence>
<evidence type="ECO:0000313" key="14">
    <source>
        <dbReference type="Proteomes" id="UP000036261"/>
    </source>
</evidence>
<evidence type="ECO:0000256" key="5">
    <source>
        <dbReference type="ARBA" id="ARBA00023002"/>
    </source>
</evidence>
<dbReference type="HAMAP" id="MF_01401">
    <property type="entry name" value="MsrA"/>
    <property type="match status" value="1"/>
</dbReference>
<dbReference type="Gene3D" id="3.30.1060.10">
    <property type="entry name" value="Peptide methionine sulphoxide reductase MsrA"/>
    <property type="match status" value="1"/>
</dbReference>
<evidence type="ECO:0000256" key="8">
    <source>
        <dbReference type="ARBA" id="ARBA00047806"/>
    </source>
</evidence>
<comment type="catalytic activity">
    <reaction evidence="9">
        <text>L-methionyl-[protein] + [thioredoxin]-disulfide + H2O = L-methionyl-(R)-S-oxide-[protein] + [thioredoxin]-dithiol</text>
        <dbReference type="Rhea" id="RHEA:24164"/>
        <dbReference type="Rhea" id="RHEA-COMP:10698"/>
        <dbReference type="Rhea" id="RHEA-COMP:10700"/>
        <dbReference type="Rhea" id="RHEA-COMP:12313"/>
        <dbReference type="Rhea" id="RHEA-COMP:12314"/>
        <dbReference type="ChEBI" id="CHEBI:15377"/>
        <dbReference type="ChEBI" id="CHEBI:16044"/>
        <dbReference type="ChEBI" id="CHEBI:29950"/>
        <dbReference type="ChEBI" id="CHEBI:45764"/>
        <dbReference type="ChEBI" id="CHEBI:50058"/>
        <dbReference type="EC" id="1.8.4.12"/>
    </reaction>
</comment>
<evidence type="ECO:0000256" key="9">
    <source>
        <dbReference type="ARBA" id="ARBA00048488"/>
    </source>
</evidence>
<dbReference type="GO" id="GO:0033743">
    <property type="term" value="F:peptide-methionine (R)-S-oxide reductase activity"/>
    <property type="evidence" value="ECO:0007669"/>
    <property type="project" value="UniProtKB-EC"/>
</dbReference>
<dbReference type="Pfam" id="PF01641">
    <property type="entry name" value="SelR"/>
    <property type="match status" value="1"/>
</dbReference>
<dbReference type="Proteomes" id="UP000036261">
    <property type="component" value="Unassembled WGS sequence"/>
</dbReference>
<evidence type="ECO:0000313" key="13">
    <source>
        <dbReference type="EMBL" id="KMQ65223.1"/>
    </source>
</evidence>
<reference evidence="13 14" key="1">
    <citation type="journal article" date="2013" name="Int. J. Syst. Evol. Microbiol.">
        <title>Chryseobacterium angstadtii sp. nov., isolated from a newt tank.</title>
        <authorList>
            <person name="Kirk K.E."/>
            <person name="Hoffman J.A."/>
            <person name="Smith K.A."/>
            <person name="Strahan B.L."/>
            <person name="Failor K.C."/>
            <person name="Krebs J.E."/>
            <person name="Gale A.N."/>
            <person name="Do T.D."/>
            <person name="Sontag T.C."/>
            <person name="Batties A.M."/>
            <person name="Mistiszyn K."/>
            <person name="Newman J.D."/>
        </authorList>
    </citation>
    <scope>NUCLEOTIDE SEQUENCE [LARGE SCALE GENOMIC DNA]</scope>
    <source>
        <strain evidence="13 14">KM</strain>
    </source>
</reference>
<dbReference type="PANTHER" id="PTHR43774">
    <property type="entry name" value="PEPTIDE METHIONINE SULFOXIDE REDUCTASE"/>
    <property type="match status" value="1"/>
</dbReference>
<evidence type="ECO:0000256" key="3">
    <source>
        <dbReference type="ARBA" id="ARBA00022723"/>
    </source>
</evidence>
<comment type="cofactor">
    <cofactor evidence="1">
        <name>Zn(2+)</name>
        <dbReference type="ChEBI" id="CHEBI:29105"/>
    </cofactor>
</comment>
<dbReference type="Gene3D" id="2.170.150.20">
    <property type="entry name" value="Peptide methionine sulfoxide reductase"/>
    <property type="match status" value="1"/>
</dbReference>
<feature type="active site" evidence="11">
    <location>
        <position position="128"/>
    </location>
</feature>
<protein>
    <recommendedName>
        <fullName evidence="11">Peptide methionine sulfoxide reductase MsrA</fullName>
        <shortName evidence="11">Protein-methionine-S-oxide reductase</shortName>
        <ecNumber evidence="11">1.8.4.11</ecNumber>
    </recommendedName>
    <alternativeName>
        <fullName evidence="11">Peptide-methionine (S)-S-oxide reductase</fullName>
        <shortName evidence="11">Peptide Met(O) reductase</shortName>
    </alternativeName>
</protein>
<comment type="catalytic activity">
    <reaction evidence="10 11">
        <text>[thioredoxin]-disulfide + L-methionine + H2O = L-methionine (S)-S-oxide + [thioredoxin]-dithiol</text>
        <dbReference type="Rhea" id="RHEA:19993"/>
        <dbReference type="Rhea" id="RHEA-COMP:10698"/>
        <dbReference type="Rhea" id="RHEA-COMP:10700"/>
        <dbReference type="ChEBI" id="CHEBI:15377"/>
        <dbReference type="ChEBI" id="CHEBI:29950"/>
        <dbReference type="ChEBI" id="CHEBI:50058"/>
        <dbReference type="ChEBI" id="CHEBI:57844"/>
        <dbReference type="ChEBI" id="CHEBI:58772"/>
        <dbReference type="EC" id="1.8.4.11"/>
    </reaction>
</comment>
<dbReference type="NCBIfam" id="TIGR00357">
    <property type="entry name" value="peptide-methionine (R)-S-oxide reductase MsrB"/>
    <property type="match status" value="1"/>
</dbReference>
<dbReference type="GO" id="GO:0033744">
    <property type="term" value="F:L-methionine:thioredoxin-disulfide S-oxidoreductase activity"/>
    <property type="evidence" value="ECO:0007669"/>
    <property type="project" value="RHEA"/>
</dbReference>
<comment type="catalytic activity">
    <reaction evidence="8 11">
        <text>L-methionyl-[protein] + [thioredoxin]-disulfide + H2O = L-methionyl-(S)-S-oxide-[protein] + [thioredoxin]-dithiol</text>
        <dbReference type="Rhea" id="RHEA:14217"/>
        <dbReference type="Rhea" id="RHEA-COMP:10698"/>
        <dbReference type="Rhea" id="RHEA-COMP:10700"/>
        <dbReference type="Rhea" id="RHEA-COMP:12313"/>
        <dbReference type="Rhea" id="RHEA-COMP:12315"/>
        <dbReference type="ChEBI" id="CHEBI:15377"/>
        <dbReference type="ChEBI" id="CHEBI:16044"/>
        <dbReference type="ChEBI" id="CHEBI:29950"/>
        <dbReference type="ChEBI" id="CHEBI:44120"/>
        <dbReference type="ChEBI" id="CHEBI:50058"/>
        <dbReference type="EC" id="1.8.4.11"/>
    </reaction>
</comment>
<dbReference type="InterPro" id="IPR036509">
    <property type="entry name" value="Met_Sox_Rdtase_MsrA_sf"/>
</dbReference>
<dbReference type="STRING" id="558151.ACM46_11655"/>
<evidence type="ECO:0000256" key="4">
    <source>
        <dbReference type="ARBA" id="ARBA00022833"/>
    </source>
</evidence>
<dbReference type="InterPro" id="IPR002569">
    <property type="entry name" value="Met_Sox_Rdtase_MsrA_dom"/>
</dbReference>
<evidence type="ECO:0000256" key="6">
    <source>
        <dbReference type="ARBA" id="ARBA00023268"/>
    </source>
</evidence>
<accession>A0A0J7IFK9</accession>
<dbReference type="NCBIfam" id="TIGR00401">
    <property type="entry name" value="msrA"/>
    <property type="match status" value="1"/>
</dbReference>
<dbReference type="Pfam" id="PF01625">
    <property type="entry name" value="PMSR"/>
    <property type="match status" value="1"/>
</dbReference>
<dbReference type="GO" id="GO:0006979">
    <property type="term" value="P:response to oxidative stress"/>
    <property type="evidence" value="ECO:0007669"/>
    <property type="project" value="UniProtKB-ARBA"/>
</dbReference>
<comment type="function">
    <text evidence="7 11">Has an important function as a repair enzyme for proteins that have been inactivated by oxidation. Catalyzes the reversible oxidation-reduction of methionine sulfoxide in proteins to methionine.</text>
</comment>
<dbReference type="SUPFAM" id="SSF55068">
    <property type="entry name" value="Peptide methionine sulfoxide reductase"/>
    <property type="match status" value="1"/>
</dbReference>
<keyword evidence="14" id="KW-1185">Reference proteome</keyword>
<comment type="similarity">
    <text evidence="2">Belongs to the MsrB Met sulfoxide reductase family.</text>
</comment>
<keyword evidence="3" id="KW-0479">Metal-binding</keyword>
<dbReference type="PATRIC" id="fig|558151.6.peg.2463"/>
<comment type="caution">
    <text evidence="13">The sequence shown here is derived from an EMBL/GenBank/DDBJ whole genome shotgun (WGS) entry which is preliminary data.</text>
</comment>
<dbReference type="SUPFAM" id="SSF51316">
    <property type="entry name" value="Mss4-like"/>
    <property type="match status" value="1"/>
</dbReference>
<comment type="similarity">
    <text evidence="11">Belongs to the MsrA Met sulfoxide reductase family.</text>
</comment>
<dbReference type="GO" id="GO:0046872">
    <property type="term" value="F:metal ion binding"/>
    <property type="evidence" value="ECO:0007669"/>
    <property type="project" value="UniProtKB-KW"/>
</dbReference>
<sequence>MLSPSQFYITREKGTERAHSSDLCNLFESGRYACICCDTELFDSEEKFQSGTGWPSFTQPIKENVVDYTKDTTHGMYRIEATCSTCDAHLGHVFQDGPPPSGLRFCINAIAIKKVKSKFRLVTIGGGCFWCTEAIFKNLKGVSQVESGYSGGRTRNPTYREVTSGLTGHAETIQITYDFSEISFEDIIKIHLTTHNPTTLNQQGADKGSQYRSIIFYRNNEERETAMRVIKEVQTLYDSMVITELKMFEAFYKAELHHQDYYNNHQDQPYCQAVINPKLEKLKTLYKDKLKTNTEEG</sequence>
<name>A0A0J7IFK9_9FLAO</name>
<gene>
    <name evidence="11" type="primary">msrA</name>
    <name evidence="13" type="ORF">ACM46_11655</name>
</gene>